<dbReference type="EMBL" id="OY726395">
    <property type="protein sequence ID" value="CAJ1579331.1"/>
    <property type="molecule type" value="Genomic_DNA"/>
</dbReference>
<organism evidence="1 2">
    <name type="scientific">[Mycobacterium] wendilense</name>
    <dbReference type="NCBI Taxonomy" id="3064284"/>
    <lineage>
        <taxon>Bacteria</taxon>
        <taxon>Bacillati</taxon>
        <taxon>Actinomycetota</taxon>
        <taxon>Actinomycetes</taxon>
        <taxon>Mycobacteriales</taxon>
        <taxon>Mycobacteriaceae</taxon>
        <taxon>Mycolicibacter</taxon>
    </lineage>
</organism>
<reference evidence="1 2" key="1">
    <citation type="submission" date="2023-08" db="EMBL/GenBank/DDBJ databases">
        <authorList>
            <person name="Folkvardsen B D."/>
            <person name="Norman A."/>
        </authorList>
    </citation>
    <scope>NUCLEOTIDE SEQUENCE [LARGE SCALE GENOMIC DNA]</scope>
    <source>
        <strain evidence="1 2">Mu0050</strain>
    </source>
</reference>
<sequence length="169" mass="18273">MAVPRSCDFSVDSSASVEQIHWAFAERDYWLARLANFGGTASLEEFAVDADGVVTTIVANSLRPDGLPGPIAKVFPSQWRVEQREIWSPVSDGKVRGEIVSRSHGAPGSGSATAWLTPSRNGSLLKGRATLEFKVPLIGGKIETIMGKSLVQSIEALQDFTTDWIKQNA</sequence>
<proteinExistence type="predicted"/>
<dbReference type="Proteomes" id="UP001190466">
    <property type="component" value="Chromosome"/>
</dbReference>
<accession>A0ABM9M8Z6</accession>
<protein>
    <submittedName>
        <fullName evidence="1">DUF2505 domain-containing protein</fullName>
    </submittedName>
</protein>
<keyword evidence="2" id="KW-1185">Reference proteome</keyword>
<evidence type="ECO:0000313" key="2">
    <source>
        <dbReference type="Proteomes" id="UP001190466"/>
    </source>
</evidence>
<dbReference type="InterPro" id="IPR019639">
    <property type="entry name" value="DUF2505"/>
</dbReference>
<evidence type="ECO:0000313" key="1">
    <source>
        <dbReference type="EMBL" id="CAJ1579331.1"/>
    </source>
</evidence>
<gene>
    <name evidence="1" type="ORF">MU0050_000454</name>
</gene>
<dbReference type="Pfam" id="PF10698">
    <property type="entry name" value="DUF2505"/>
    <property type="match status" value="1"/>
</dbReference>
<name>A0ABM9M8Z6_9MYCO</name>